<feature type="transmembrane region" description="Helical" evidence="8">
    <location>
        <begin position="356"/>
        <end position="385"/>
    </location>
</feature>
<dbReference type="GO" id="GO:0005886">
    <property type="term" value="C:plasma membrane"/>
    <property type="evidence" value="ECO:0007669"/>
    <property type="project" value="UniProtKB-SubCell"/>
</dbReference>
<dbReference type="Proteomes" id="UP000075881">
    <property type="component" value="Unassembled WGS sequence"/>
</dbReference>
<keyword evidence="3 8" id="KW-0812">Transmembrane</keyword>
<evidence type="ECO:0000256" key="1">
    <source>
        <dbReference type="ARBA" id="ARBA00004651"/>
    </source>
</evidence>
<keyword evidence="6" id="KW-0675">Receptor</keyword>
<evidence type="ECO:0008006" key="11">
    <source>
        <dbReference type="Google" id="ProtNLM"/>
    </source>
</evidence>
<keyword evidence="5 8" id="KW-0472">Membrane</keyword>
<feature type="transmembrane region" description="Helical" evidence="8">
    <location>
        <begin position="103"/>
        <end position="121"/>
    </location>
</feature>
<feature type="transmembrane region" description="Helical" evidence="8">
    <location>
        <begin position="157"/>
        <end position="180"/>
    </location>
</feature>
<feature type="transmembrane region" description="Helical" evidence="8">
    <location>
        <begin position="128"/>
        <end position="145"/>
    </location>
</feature>
<evidence type="ECO:0000256" key="4">
    <source>
        <dbReference type="ARBA" id="ARBA00022989"/>
    </source>
</evidence>
<organism evidence="9 10">
    <name type="scientific">Anopheles christyi</name>
    <dbReference type="NCBI Taxonomy" id="43041"/>
    <lineage>
        <taxon>Eukaryota</taxon>
        <taxon>Metazoa</taxon>
        <taxon>Ecdysozoa</taxon>
        <taxon>Arthropoda</taxon>
        <taxon>Hexapoda</taxon>
        <taxon>Insecta</taxon>
        <taxon>Pterygota</taxon>
        <taxon>Neoptera</taxon>
        <taxon>Endopterygota</taxon>
        <taxon>Diptera</taxon>
        <taxon>Nematocera</taxon>
        <taxon>Culicoidea</taxon>
        <taxon>Culicidae</taxon>
        <taxon>Anophelinae</taxon>
        <taxon>Anopheles</taxon>
    </lineage>
</organism>
<evidence type="ECO:0000313" key="10">
    <source>
        <dbReference type="Proteomes" id="UP000075881"/>
    </source>
</evidence>
<reference evidence="10" key="1">
    <citation type="submission" date="2013-03" db="EMBL/GenBank/DDBJ databases">
        <title>The Genome Sequence of Anopheles christyi ACHKN1017.</title>
        <authorList>
            <consortium name="The Broad Institute Genomics Platform"/>
            <person name="Neafsey D.E."/>
            <person name="Besansky N."/>
            <person name="Walker B."/>
            <person name="Young S.K."/>
            <person name="Zeng Q."/>
            <person name="Gargeya S."/>
            <person name="Fitzgerald M."/>
            <person name="Haas B."/>
            <person name="Abouelleil A."/>
            <person name="Allen A.W."/>
            <person name="Alvarado L."/>
            <person name="Arachchi H.M."/>
            <person name="Berlin A.M."/>
            <person name="Chapman S.B."/>
            <person name="Gainer-Dewar J."/>
            <person name="Goldberg J."/>
            <person name="Griggs A."/>
            <person name="Gujja S."/>
            <person name="Hansen M."/>
            <person name="Howarth C."/>
            <person name="Imamovic A."/>
            <person name="Ireland A."/>
            <person name="Larimer J."/>
            <person name="McCowan C."/>
            <person name="Murphy C."/>
            <person name="Pearson M."/>
            <person name="Poon T.W."/>
            <person name="Priest M."/>
            <person name="Roberts A."/>
            <person name="Saif S."/>
            <person name="Shea T."/>
            <person name="Sisk P."/>
            <person name="Sykes S."/>
            <person name="Wortman J."/>
            <person name="Nusbaum C."/>
            <person name="Birren B."/>
        </authorList>
    </citation>
    <scope>NUCLEOTIDE SEQUENCE [LARGE SCALE GENOMIC DNA]</scope>
    <source>
        <strain evidence="10">ACHKN1017</strain>
    </source>
</reference>
<proteinExistence type="predicted"/>
<dbReference type="EnsemblMetazoa" id="ACHR006310-RA">
    <property type="protein sequence ID" value="ACHR006310-PA"/>
    <property type="gene ID" value="ACHR006310"/>
</dbReference>
<protein>
    <recommendedName>
        <fullName evidence="11">Ionotropic glutamate receptor C-terminal domain-containing protein</fullName>
    </recommendedName>
</protein>
<comment type="subcellular location">
    <subcellularLocation>
        <location evidence="1">Cell membrane</location>
        <topology evidence="1">Multi-pass membrane protein</topology>
    </subcellularLocation>
</comment>
<dbReference type="PANTHER" id="PTHR42643:SF30">
    <property type="entry name" value="IONOTROPIC RECEPTOR 40A-RELATED"/>
    <property type="match status" value="1"/>
</dbReference>
<reference evidence="9" key="2">
    <citation type="submission" date="2020-05" db="UniProtKB">
        <authorList>
            <consortium name="EnsemblMetazoa"/>
        </authorList>
    </citation>
    <scope>IDENTIFICATION</scope>
    <source>
        <strain evidence="9">ACHKN1017</strain>
    </source>
</reference>
<evidence type="ECO:0000256" key="5">
    <source>
        <dbReference type="ARBA" id="ARBA00023136"/>
    </source>
</evidence>
<name>A0A182K6C5_9DIPT</name>
<evidence type="ECO:0000256" key="7">
    <source>
        <dbReference type="ARBA" id="ARBA00023180"/>
    </source>
</evidence>
<dbReference type="VEuPathDB" id="VectorBase:ACHR006310"/>
<keyword evidence="4 8" id="KW-1133">Transmembrane helix</keyword>
<dbReference type="InterPro" id="IPR052192">
    <property type="entry name" value="Insect_Ionotropic_Sensory_Rcpt"/>
</dbReference>
<accession>A0A182K6C5</accession>
<keyword evidence="7" id="KW-0325">Glycoprotein</keyword>
<evidence type="ECO:0000256" key="2">
    <source>
        <dbReference type="ARBA" id="ARBA00022475"/>
    </source>
</evidence>
<keyword evidence="2" id="KW-1003">Cell membrane</keyword>
<evidence type="ECO:0000256" key="6">
    <source>
        <dbReference type="ARBA" id="ARBA00023170"/>
    </source>
</evidence>
<sequence>MNDFTQFGSDMRGYKIYFLSMDFLRDNTYDLEIGKTIAQRHNASFRQVMEFVPKKCFDYIYDVMNMRKGHFIPLPDMTELCFVVPKSAPKSVFLVLLDPYDRFSWIAFGLTVVAISLVLFLYGESARYTNFMMIVLEMLMVVLNGPTHRLTGRFERLVVGLFMLMSIVVISGYQSLVISFMSSARFEPQLDTFNVINDTCLFIYNPSLSSMGYNFKNVHKTLEVLESPERMWQVKWCSMVTCTEAYYVLAHMGDMDRHKAMDPTEMALLDEAEWRQMKHHLKYFRYSKARIQSMTSLYRAAYDSPIRHQLTRYTQAFIEGRLQHYPVLRKGKLKTKEILEETLDSRSVQQMSMPDLLIAWMLYCVGMGLSVMSFVLEQALIWLFLSF</sequence>
<evidence type="ECO:0000256" key="8">
    <source>
        <dbReference type="SAM" id="Phobius"/>
    </source>
</evidence>
<dbReference type="AlphaFoldDB" id="A0A182K6C5"/>
<evidence type="ECO:0000256" key="3">
    <source>
        <dbReference type="ARBA" id="ARBA00022692"/>
    </source>
</evidence>
<keyword evidence="10" id="KW-1185">Reference proteome</keyword>
<dbReference type="PANTHER" id="PTHR42643">
    <property type="entry name" value="IONOTROPIC RECEPTOR 20A-RELATED"/>
    <property type="match status" value="1"/>
</dbReference>
<evidence type="ECO:0000313" key="9">
    <source>
        <dbReference type="EnsemblMetazoa" id="ACHR006310-PA"/>
    </source>
</evidence>